<comment type="similarity">
    <text evidence="1">Belongs to the membrane fusion protein (MFP) (TC 8.A.1) family.</text>
</comment>
<dbReference type="Gene3D" id="1.10.287.470">
    <property type="entry name" value="Helix hairpin bin"/>
    <property type="match status" value="1"/>
</dbReference>
<dbReference type="SUPFAM" id="SSF111369">
    <property type="entry name" value="HlyD-like secretion proteins"/>
    <property type="match status" value="1"/>
</dbReference>
<dbReference type="PROSITE" id="PS51257">
    <property type="entry name" value="PROKAR_LIPOPROTEIN"/>
    <property type="match status" value="1"/>
</dbReference>
<evidence type="ECO:0000313" key="6">
    <source>
        <dbReference type="Proteomes" id="UP000036902"/>
    </source>
</evidence>
<evidence type="ECO:0000313" key="5">
    <source>
        <dbReference type="EMBL" id="AMO37933.1"/>
    </source>
</evidence>
<keyword evidence="6" id="KW-1185">Reference proteome</keyword>
<dbReference type="GO" id="GO:0015562">
    <property type="term" value="F:efflux transmembrane transporter activity"/>
    <property type="evidence" value="ECO:0007669"/>
    <property type="project" value="TreeGrafter"/>
</dbReference>
<organism evidence="5 6">
    <name type="scientific">Thauera humireducens</name>
    <dbReference type="NCBI Taxonomy" id="1134435"/>
    <lineage>
        <taxon>Bacteria</taxon>
        <taxon>Pseudomonadati</taxon>
        <taxon>Pseudomonadota</taxon>
        <taxon>Betaproteobacteria</taxon>
        <taxon>Rhodocyclales</taxon>
        <taxon>Zoogloeaceae</taxon>
        <taxon>Thauera</taxon>
    </lineage>
</organism>
<reference evidence="6" key="1">
    <citation type="submission" date="2016-03" db="EMBL/GenBank/DDBJ databases">
        <authorList>
            <person name="Ma C."/>
            <person name="Zhou S."/>
            <person name="Yang G."/>
        </authorList>
    </citation>
    <scope>NUCLEOTIDE SEQUENCE [LARGE SCALE GENOMIC DNA]</scope>
    <source>
        <strain evidence="6">SgZ-1</strain>
    </source>
</reference>
<name>A0A127K7I9_9RHOO</name>
<evidence type="ECO:0000256" key="3">
    <source>
        <dbReference type="SAM" id="SignalP"/>
    </source>
</evidence>
<keyword evidence="3" id="KW-0732">Signal</keyword>
<gene>
    <name evidence="5" type="ORF">AC731_013930</name>
</gene>
<dbReference type="GO" id="GO:1990281">
    <property type="term" value="C:efflux pump complex"/>
    <property type="evidence" value="ECO:0007669"/>
    <property type="project" value="TreeGrafter"/>
</dbReference>
<proteinExistence type="inferred from homology"/>
<feature type="signal peptide" evidence="3">
    <location>
        <begin position="1"/>
        <end position="21"/>
    </location>
</feature>
<dbReference type="PANTHER" id="PTHR30469">
    <property type="entry name" value="MULTIDRUG RESISTANCE PROTEIN MDTA"/>
    <property type="match status" value="1"/>
</dbReference>
<dbReference type="Gene3D" id="2.40.30.170">
    <property type="match status" value="1"/>
</dbReference>
<evidence type="ECO:0000259" key="4">
    <source>
        <dbReference type="Pfam" id="PF25917"/>
    </source>
</evidence>
<protein>
    <submittedName>
        <fullName evidence="5">Efflux transporter periplasmic adaptor subunit</fullName>
    </submittedName>
</protein>
<dbReference type="NCBIfam" id="TIGR01730">
    <property type="entry name" value="RND_mfp"/>
    <property type="match status" value="1"/>
</dbReference>
<dbReference type="PANTHER" id="PTHR30469:SF18">
    <property type="entry name" value="RESISTANCE-NODULATION-CELL DIVISION (RND) EFFLUX MEMBRANE FUSION PROTEIN-RELATED"/>
    <property type="match status" value="1"/>
</dbReference>
<dbReference type="InterPro" id="IPR058625">
    <property type="entry name" value="MdtA-like_BSH"/>
</dbReference>
<dbReference type="AlphaFoldDB" id="A0A127K7I9"/>
<keyword evidence="2" id="KW-0175">Coiled coil</keyword>
<feature type="domain" description="Multidrug resistance protein MdtA-like barrel-sandwich hybrid" evidence="4">
    <location>
        <begin position="63"/>
        <end position="195"/>
    </location>
</feature>
<dbReference type="Gene3D" id="2.40.50.100">
    <property type="match status" value="1"/>
</dbReference>
<dbReference type="RefSeq" id="WP_048706948.1">
    <property type="nucleotide sequence ID" value="NZ_CP014646.1"/>
</dbReference>
<feature type="chain" id="PRO_5007797986" evidence="3">
    <location>
        <begin position="22"/>
        <end position="349"/>
    </location>
</feature>
<dbReference type="KEGG" id="thu:AC731_013930"/>
<dbReference type="EMBL" id="CP014646">
    <property type="protein sequence ID" value="AMO37933.1"/>
    <property type="molecule type" value="Genomic_DNA"/>
</dbReference>
<feature type="coiled-coil region" evidence="2">
    <location>
        <begin position="90"/>
        <end position="117"/>
    </location>
</feature>
<accession>A0A127K7I9</accession>
<evidence type="ECO:0000256" key="2">
    <source>
        <dbReference type="SAM" id="Coils"/>
    </source>
</evidence>
<dbReference type="Gene3D" id="2.40.420.20">
    <property type="match status" value="1"/>
</dbReference>
<dbReference type="STRING" id="1134435.AC731_013930"/>
<dbReference type="Proteomes" id="UP000036902">
    <property type="component" value="Chromosome"/>
</dbReference>
<dbReference type="Pfam" id="PF25917">
    <property type="entry name" value="BSH_RND"/>
    <property type="match status" value="1"/>
</dbReference>
<sequence>MRLAMFPLFLGVLLLAGCGDATPPPQAKAPPFVRTVAVAAAGDTAFGLSGTVRARVESPLAFQVGGRIARRAVDAGQHVAAEQVLFELDTRDLEQAVRATEADLAAAEAALATASADLVRNRQLQQRNYTSEQALQRFELAQREARTRRDAAAARLTQARNALGYGRLQAPAAGVLIDVVGEAGQVVGAGQQVALLAQAGEREIEVHFPAGATPPAEGEATLADGASLPLALRETAGAVERQGRTLRARYTVRGAQDALVLGAVVRARFRSAAAAEGEFVLPLGALNERGEGPRVWRVKEGTVSPVPVTLLATDGDTVRVRGALAADDRVVSLGTHLLVDNMAVRELPR</sequence>
<evidence type="ECO:0000256" key="1">
    <source>
        <dbReference type="ARBA" id="ARBA00009477"/>
    </source>
</evidence>
<dbReference type="InterPro" id="IPR006143">
    <property type="entry name" value="RND_pump_MFP"/>
</dbReference>